<dbReference type="AlphaFoldDB" id="M3XR97"/>
<sequence length="132" mass="14193">MVGASPLQLSRGGPVCVPNCAQWRRQSHSSPEGAWVLSSCVKLAPSSIFPADTYGGNVSKTWPPDPPADSRLTPCCPPRSVLTPPQSPLLTPVCRAPRRKGRGFLARRRTSFFSDLRGGEHLCSGVPTLLMI</sequence>
<organism evidence="1">
    <name type="scientific">Mustela putorius furo</name>
    <name type="common">European domestic ferret</name>
    <name type="synonym">Mustela furo</name>
    <dbReference type="NCBI Taxonomy" id="9669"/>
    <lineage>
        <taxon>Eukaryota</taxon>
        <taxon>Metazoa</taxon>
        <taxon>Chordata</taxon>
        <taxon>Craniata</taxon>
        <taxon>Vertebrata</taxon>
        <taxon>Euteleostomi</taxon>
        <taxon>Mammalia</taxon>
        <taxon>Eutheria</taxon>
        <taxon>Laurasiatheria</taxon>
        <taxon>Carnivora</taxon>
        <taxon>Caniformia</taxon>
        <taxon>Musteloidea</taxon>
        <taxon>Mustelidae</taxon>
        <taxon>Mustelinae</taxon>
        <taxon>Mustela</taxon>
    </lineage>
</organism>
<accession>M3XR97</accession>
<proteinExistence type="predicted"/>
<name>M3XR97_MUSPF</name>
<protein>
    <submittedName>
        <fullName evidence="1">Uncharacterized protein</fullName>
    </submittedName>
</protein>
<dbReference type="HOGENOM" id="CLU_1916388_0_0_1"/>
<dbReference type="EMBL" id="AEYP01099715">
    <property type="status" value="NOT_ANNOTATED_CDS"/>
    <property type="molecule type" value="Genomic_DNA"/>
</dbReference>
<reference evidence="1" key="1">
    <citation type="submission" date="2024-06" db="UniProtKB">
        <authorList>
            <consortium name="Ensembl"/>
        </authorList>
    </citation>
    <scope>IDENTIFICATION</scope>
</reference>
<dbReference type="InParanoid" id="M3XR97"/>
<evidence type="ECO:0000313" key="1">
    <source>
        <dbReference type="Ensembl" id="ENSMPUP00000001597.1"/>
    </source>
</evidence>
<dbReference type="Ensembl" id="ENSMPUT00000001631.1">
    <property type="protein sequence ID" value="ENSMPUP00000001597.1"/>
    <property type="gene ID" value="ENSMPUG00000001614.1"/>
</dbReference>